<dbReference type="SUPFAM" id="SSF51445">
    <property type="entry name" value="(Trans)glycosidases"/>
    <property type="match status" value="1"/>
</dbReference>
<gene>
    <name evidence="7" type="ORF">GFU50_00705</name>
</gene>
<name>A0ABD6YVV7_ENTCA</name>
<accession>A0ABD6YVV7</accession>
<evidence type="ECO:0000256" key="4">
    <source>
        <dbReference type="PROSITE-ProRule" id="PRU10055"/>
    </source>
</evidence>
<dbReference type="InterPro" id="IPR001360">
    <property type="entry name" value="Glyco_hydro_1"/>
</dbReference>
<dbReference type="Proteomes" id="UP000422837">
    <property type="component" value="Chromosome"/>
</dbReference>
<evidence type="ECO:0000256" key="2">
    <source>
        <dbReference type="ARBA" id="ARBA00022801"/>
    </source>
</evidence>
<dbReference type="FunFam" id="3.20.20.80:FF:000004">
    <property type="entry name" value="Beta-glucosidase 6-phospho-beta-glucosidase"/>
    <property type="match status" value="1"/>
</dbReference>
<dbReference type="PRINTS" id="PR00131">
    <property type="entry name" value="GLHYDRLASE1"/>
</dbReference>
<dbReference type="EMBL" id="CP046123">
    <property type="protein sequence ID" value="QGN28117.1"/>
    <property type="molecule type" value="Genomic_DNA"/>
</dbReference>
<dbReference type="InterPro" id="IPR017853">
    <property type="entry name" value="GH"/>
</dbReference>
<keyword evidence="2 6" id="KW-0378">Hydrolase</keyword>
<organism evidence="7 8">
    <name type="scientific">Enterococcus casseliflavus</name>
    <name type="common">Enterococcus flavescens</name>
    <dbReference type="NCBI Taxonomy" id="37734"/>
    <lineage>
        <taxon>Bacteria</taxon>
        <taxon>Bacillati</taxon>
        <taxon>Bacillota</taxon>
        <taxon>Bacilli</taxon>
        <taxon>Lactobacillales</taxon>
        <taxon>Enterococcaceae</taxon>
        <taxon>Enterococcus</taxon>
    </lineage>
</organism>
<evidence type="ECO:0000313" key="8">
    <source>
        <dbReference type="Proteomes" id="UP000422837"/>
    </source>
</evidence>
<dbReference type="InterPro" id="IPR018120">
    <property type="entry name" value="Glyco_hydro_1_AS"/>
</dbReference>
<reference evidence="7 8" key="1">
    <citation type="submission" date="2019-11" db="EMBL/GenBank/DDBJ databases">
        <title>Detection and genome characteristic of a blood enterococcus casselifavus isolate from Zhengzhou,china.</title>
        <authorList>
            <person name="Wen P."/>
        </authorList>
    </citation>
    <scope>NUCLEOTIDE SEQUENCE [LARGE SCALE GENOMIC DNA]</scope>
    <source>
        <strain evidence="7 8">EC291</strain>
    </source>
</reference>
<dbReference type="GO" id="GO:0016798">
    <property type="term" value="F:hydrolase activity, acting on glycosyl bonds"/>
    <property type="evidence" value="ECO:0007669"/>
    <property type="project" value="UniProtKB-KW"/>
</dbReference>
<protein>
    <submittedName>
        <fullName evidence="7">Family 1 glycosylhydrolase</fullName>
    </submittedName>
</protein>
<dbReference type="AlphaFoldDB" id="A0ABD6YVV7"/>
<keyword evidence="3 6" id="KW-0326">Glycosidase</keyword>
<evidence type="ECO:0000256" key="1">
    <source>
        <dbReference type="ARBA" id="ARBA00010838"/>
    </source>
</evidence>
<dbReference type="PANTHER" id="PTHR10353:SF136">
    <property type="entry name" value="ARYL-PHOSPHO-BETA-D-GLUCOSIDASE BGLC"/>
    <property type="match status" value="1"/>
</dbReference>
<comment type="similarity">
    <text evidence="1 5">Belongs to the glycosyl hydrolase 1 family.</text>
</comment>
<dbReference type="Pfam" id="PF00232">
    <property type="entry name" value="Glyco_hydro_1"/>
    <property type="match status" value="1"/>
</dbReference>
<dbReference type="PROSITE" id="PS00572">
    <property type="entry name" value="GLYCOSYL_HYDROL_F1_1"/>
    <property type="match status" value="1"/>
</dbReference>
<evidence type="ECO:0000313" key="7">
    <source>
        <dbReference type="EMBL" id="QGN28117.1"/>
    </source>
</evidence>
<dbReference type="PANTHER" id="PTHR10353">
    <property type="entry name" value="GLYCOSYL HYDROLASE"/>
    <property type="match status" value="1"/>
</dbReference>
<evidence type="ECO:0000256" key="6">
    <source>
        <dbReference type="RuleBase" id="RU004468"/>
    </source>
</evidence>
<dbReference type="InterPro" id="IPR033132">
    <property type="entry name" value="GH_1_N_CS"/>
</dbReference>
<evidence type="ECO:0000256" key="5">
    <source>
        <dbReference type="RuleBase" id="RU003690"/>
    </source>
</evidence>
<evidence type="ECO:0000256" key="3">
    <source>
        <dbReference type="ARBA" id="ARBA00023295"/>
    </source>
</evidence>
<dbReference type="PROSITE" id="PS00653">
    <property type="entry name" value="GLYCOSYL_HYDROL_F1_2"/>
    <property type="match status" value="1"/>
</dbReference>
<dbReference type="RefSeq" id="WP_010748554.1">
    <property type="nucleotide sequence ID" value="NZ_CP046123.1"/>
</dbReference>
<dbReference type="GO" id="GO:0005975">
    <property type="term" value="P:carbohydrate metabolic process"/>
    <property type="evidence" value="ECO:0007669"/>
    <property type="project" value="UniProtKB-ARBA"/>
</dbReference>
<feature type="active site" description="Nucleophile" evidence="4">
    <location>
        <position position="378"/>
    </location>
</feature>
<sequence length="485" mass="55355">MDHKQLKEFPNDFLWGSASAAYQVEGAWQEDGKGASVWDDFVRIPGKTFKATNGDVAVDHYHRFKEDVALMKEQGLKTYRFSIAWTRIFPEGRGEVNQAGLDFYLALIDELIKAGIEPMVTLYHWDLPRALQEEYGGWESRKIIEDFTNYAAVLFEAFRGKVHYWVSLNEQNIFTSLGYLLAAHPPGVTDPKRMYEVNHIANLANASVINKFHEMKIPGKIGPSFAYSPNYPINSDPKNILAAENAEDLMAHYWLDVYLWGEYPIAAMNYLKEQGIAPTIEPGDMDLLRSAKPDFLGINYYQTATNAYNPLDGVGAGKMNTTGKKGSSEETGTPGMFKKAENPFVERTNWDWEIDPQGLRIALRRITSRYRVPVIITENGLGEYDKLTDDHQIHDQYRIDYLAGHVHAIKEAISDGAEVLGYCTWSFTDLLSWLNGYQKRYGFVYVDQDETQEGSLARYKKDSFYWYQELIKTNGQECQPPKTNT</sequence>
<proteinExistence type="inferred from homology"/>
<dbReference type="Gene3D" id="3.20.20.80">
    <property type="entry name" value="Glycosidases"/>
    <property type="match status" value="1"/>
</dbReference>